<dbReference type="Proteomes" id="UP000030185">
    <property type="component" value="Unassembled WGS sequence"/>
</dbReference>
<dbReference type="InterPro" id="IPR051085">
    <property type="entry name" value="MB_O-acyltransferase"/>
</dbReference>
<dbReference type="EMBL" id="BBLT01000011">
    <property type="protein sequence ID" value="GAL87164.1"/>
    <property type="molecule type" value="Genomic_DNA"/>
</dbReference>
<evidence type="ECO:0000256" key="3">
    <source>
        <dbReference type="ARBA" id="ARBA00022475"/>
    </source>
</evidence>
<dbReference type="eggNOG" id="COG1696">
    <property type="taxonomic scope" value="Bacteria"/>
</dbReference>
<evidence type="ECO:0000256" key="8">
    <source>
        <dbReference type="SAM" id="Phobius"/>
    </source>
</evidence>
<dbReference type="InterPro" id="IPR004299">
    <property type="entry name" value="MBOAT_fam"/>
</dbReference>
<accession>A0A098LKX5</accession>
<evidence type="ECO:0000256" key="5">
    <source>
        <dbReference type="ARBA" id="ARBA00022989"/>
    </source>
</evidence>
<reference evidence="9 10" key="1">
    <citation type="submission" date="2014-09" db="EMBL/GenBank/DDBJ databases">
        <title>Sporocytophaga myxococcoides PG-01 genome sequencing.</title>
        <authorList>
            <person name="Liu L."/>
            <person name="Gao P.J."/>
            <person name="Chen G.J."/>
            <person name="Wang L.S."/>
        </authorList>
    </citation>
    <scope>NUCLEOTIDE SEQUENCE [LARGE SCALE GENOMIC DNA]</scope>
    <source>
        <strain evidence="9 10">PG-01</strain>
    </source>
</reference>
<dbReference type="GO" id="GO:0042121">
    <property type="term" value="P:alginic acid biosynthetic process"/>
    <property type="evidence" value="ECO:0007669"/>
    <property type="project" value="InterPro"/>
</dbReference>
<keyword evidence="10" id="KW-1185">Reference proteome</keyword>
<keyword evidence="4 8" id="KW-0812">Transmembrane</keyword>
<dbReference type="PIRSF" id="PIRSF016636">
    <property type="entry name" value="AlgI_DltB"/>
    <property type="match status" value="1"/>
</dbReference>
<protein>
    <recommendedName>
        <fullName evidence="11">Alginate O-acetyltransferase</fullName>
    </recommendedName>
</protein>
<comment type="caution">
    <text evidence="9">The sequence shown here is derived from an EMBL/GenBank/DDBJ whole genome shotgun (WGS) entry which is preliminary data.</text>
</comment>
<feature type="transmembrane region" description="Helical" evidence="8">
    <location>
        <begin position="6"/>
        <end position="22"/>
    </location>
</feature>
<dbReference type="GO" id="GO:0005886">
    <property type="term" value="C:plasma membrane"/>
    <property type="evidence" value="ECO:0007669"/>
    <property type="project" value="UniProtKB-SubCell"/>
</dbReference>
<evidence type="ECO:0000256" key="1">
    <source>
        <dbReference type="ARBA" id="ARBA00004651"/>
    </source>
</evidence>
<gene>
    <name evidence="9" type="ORF">MYP_4394</name>
</gene>
<keyword evidence="7" id="KW-0012">Acyltransferase</keyword>
<feature type="transmembrane region" description="Helical" evidence="8">
    <location>
        <begin position="77"/>
        <end position="97"/>
    </location>
</feature>
<evidence type="ECO:0000313" key="9">
    <source>
        <dbReference type="EMBL" id="GAL87164.1"/>
    </source>
</evidence>
<proteinExistence type="inferred from homology"/>
<dbReference type="InterPro" id="IPR024194">
    <property type="entry name" value="Ac/AlaTfrase_AlgI/DltB"/>
</dbReference>
<dbReference type="PANTHER" id="PTHR13285:SF18">
    <property type="entry name" value="PROTEIN-CYSTEINE N-PALMITOYLTRANSFERASE RASP"/>
    <property type="match status" value="1"/>
</dbReference>
<evidence type="ECO:0000256" key="2">
    <source>
        <dbReference type="ARBA" id="ARBA00010323"/>
    </source>
</evidence>
<feature type="transmembrane region" description="Helical" evidence="8">
    <location>
        <begin position="109"/>
        <end position="130"/>
    </location>
</feature>
<keyword evidence="6 7" id="KW-0472">Membrane</keyword>
<dbReference type="AlphaFoldDB" id="A0A098LKX5"/>
<evidence type="ECO:0000256" key="4">
    <source>
        <dbReference type="ARBA" id="ARBA00022692"/>
    </source>
</evidence>
<dbReference type="PIRSF" id="PIRSF500217">
    <property type="entry name" value="AlgI"/>
    <property type="match status" value="1"/>
</dbReference>
<feature type="transmembrane region" description="Helical" evidence="8">
    <location>
        <begin position="438"/>
        <end position="460"/>
    </location>
</feature>
<dbReference type="PANTHER" id="PTHR13285">
    <property type="entry name" value="ACYLTRANSFERASE"/>
    <property type="match status" value="1"/>
</dbReference>
<dbReference type="STRING" id="153721.MYP_4394"/>
<organism evidence="9 10">
    <name type="scientific">Sporocytophaga myxococcoides</name>
    <dbReference type="NCBI Taxonomy" id="153721"/>
    <lineage>
        <taxon>Bacteria</taxon>
        <taxon>Pseudomonadati</taxon>
        <taxon>Bacteroidota</taxon>
        <taxon>Cytophagia</taxon>
        <taxon>Cytophagales</taxon>
        <taxon>Cytophagaceae</taxon>
        <taxon>Sporocytophaga</taxon>
    </lineage>
</organism>
<name>A0A098LKX5_9BACT</name>
<keyword evidence="5 8" id="KW-1133">Transmembrane helix</keyword>
<evidence type="ECO:0000256" key="7">
    <source>
        <dbReference type="PIRNR" id="PIRNR016636"/>
    </source>
</evidence>
<evidence type="ECO:0008006" key="11">
    <source>
        <dbReference type="Google" id="ProtNLM"/>
    </source>
</evidence>
<comment type="subcellular location">
    <subcellularLocation>
        <location evidence="1">Cell membrane</location>
        <topology evidence="1">Multi-pass membrane protein</topology>
    </subcellularLocation>
</comment>
<dbReference type="RefSeq" id="WP_045468066.1">
    <property type="nucleotide sequence ID" value="NZ_BBLT01000011.1"/>
</dbReference>
<dbReference type="Pfam" id="PF03062">
    <property type="entry name" value="MBOAT"/>
    <property type="match status" value="1"/>
</dbReference>
<sequence>MVFSSLVFIFLFLPVCLLGYYILPGKFKNLFLLAASLSFYIWGEAQNSFVMLISILANFFFASMLEKPDELAPKTTITLAVVFNLGLLVYFKYSNFLLELAGMPAAEKITLPLGISFFTFHALSYVIDVYRKSSQSQKSIVNLGLYITNFPQLVAGPIVRYPEISQQLTERKHSFKKIATGLKRFIIGLAKKVLIANNLAGAVDYIFAQNIAEAGFLISWITIITYAMQIYFDFSGYSDMAVGLGKMFGFDFPENFNYPYISKSIKEFWRRWHISLSSWFRDYLYIPLGGNKKGNLRTYFNLITVFLLCGLWHGPNWTFIVWGGWHGAFLILERTSYGNVIERLPSLVKHSYSIIIICIGWVFFRSDSLNIALSYLKNMFTPEFSVNENYFIPFRDTDFIIAFIAGLIFSTPVIKNMLQLRKIKIFRESENLRTTADFAGVSVLIILLVLSMLSLIAGTYNPFIYFRF</sequence>
<feature type="transmembrane region" description="Helical" evidence="8">
    <location>
        <begin position="347"/>
        <end position="364"/>
    </location>
</feature>
<dbReference type="GO" id="GO:0016746">
    <property type="term" value="F:acyltransferase activity"/>
    <property type="evidence" value="ECO:0007669"/>
    <property type="project" value="UniProtKB-KW"/>
</dbReference>
<keyword evidence="7" id="KW-0808">Transferase</keyword>
<dbReference type="InterPro" id="IPR028362">
    <property type="entry name" value="AlgI"/>
</dbReference>
<feature type="transmembrane region" description="Helical" evidence="8">
    <location>
        <begin position="49"/>
        <end position="65"/>
    </location>
</feature>
<keyword evidence="3 7" id="KW-1003">Cell membrane</keyword>
<feature type="transmembrane region" description="Helical" evidence="8">
    <location>
        <begin position="399"/>
        <end position="418"/>
    </location>
</feature>
<evidence type="ECO:0000256" key="6">
    <source>
        <dbReference type="ARBA" id="ARBA00023136"/>
    </source>
</evidence>
<dbReference type="OrthoDB" id="9805788at2"/>
<comment type="similarity">
    <text evidence="2 7">Belongs to the membrane-bound acyltransferase family.</text>
</comment>
<evidence type="ECO:0000313" key="10">
    <source>
        <dbReference type="Proteomes" id="UP000030185"/>
    </source>
</evidence>